<keyword evidence="2" id="KW-0813">Transport</keyword>
<evidence type="ECO:0000256" key="2">
    <source>
        <dbReference type="ARBA" id="ARBA00022448"/>
    </source>
</evidence>
<reference evidence="7" key="1">
    <citation type="submission" date="2016-04" db="EMBL/GenBank/DDBJ databases">
        <authorList>
            <person name="Chen S.-C."/>
            <person name="Lai M.-C."/>
        </authorList>
    </citation>
    <scope>NUCLEOTIDE SEQUENCE [LARGE SCALE GENOMIC DNA]</scope>
    <source>
        <strain evidence="7">AB14</strain>
    </source>
</reference>
<dbReference type="PANTHER" id="PTHR43335">
    <property type="entry name" value="ABC TRANSPORTER, ATP-BINDING PROTEIN"/>
    <property type="match status" value="1"/>
</dbReference>
<organism evidence="6 7">
    <name type="scientific">Natrinema saccharevitans</name>
    <dbReference type="NCBI Taxonomy" id="301967"/>
    <lineage>
        <taxon>Archaea</taxon>
        <taxon>Methanobacteriati</taxon>
        <taxon>Methanobacteriota</taxon>
        <taxon>Stenosarchaea group</taxon>
        <taxon>Halobacteria</taxon>
        <taxon>Halobacteriales</taxon>
        <taxon>Natrialbaceae</taxon>
        <taxon>Natrinema</taxon>
    </lineage>
</organism>
<dbReference type="Gene3D" id="3.40.50.300">
    <property type="entry name" value="P-loop containing nucleotide triphosphate hydrolases"/>
    <property type="match status" value="1"/>
</dbReference>
<dbReference type="PANTHER" id="PTHR43335:SF4">
    <property type="entry name" value="ABC TRANSPORTER, ATP-BINDING PROTEIN"/>
    <property type="match status" value="1"/>
</dbReference>
<dbReference type="InterPro" id="IPR027417">
    <property type="entry name" value="P-loop_NTPase"/>
</dbReference>
<dbReference type="CDD" id="cd03230">
    <property type="entry name" value="ABC_DR_subfamily_A"/>
    <property type="match status" value="1"/>
</dbReference>
<dbReference type="SMART" id="SM00382">
    <property type="entry name" value="AAA"/>
    <property type="match status" value="1"/>
</dbReference>
<evidence type="ECO:0000259" key="5">
    <source>
        <dbReference type="PROSITE" id="PS50893"/>
    </source>
</evidence>
<dbReference type="EMBL" id="LWLN01000002">
    <property type="protein sequence ID" value="OLZ39324.1"/>
    <property type="molecule type" value="Genomic_DNA"/>
</dbReference>
<dbReference type="AlphaFoldDB" id="A0A1S8AS30"/>
<dbReference type="GO" id="GO:0016887">
    <property type="term" value="F:ATP hydrolysis activity"/>
    <property type="evidence" value="ECO:0007669"/>
    <property type="project" value="InterPro"/>
</dbReference>
<comment type="caution">
    <text evidence="6">The sequence shown here is derived from an EMBL/GenBank/DDBJ whole genome shotgun (WGS) entry which is preliminary data.</text>
</comment>
<protein>
    <submittedName>
        <fullName evidence="6">Copper ABC transporter ATP-binding protein</fullName>
    </submittedName>
</protein>
<proteinExistence type="inferred from homology"/>
<evidence type="ECO:0000256" key="4">
    <source>
        <dbReference type="ARBA" id="ARBA00022840"/>
    </source>
</evidence>
<dbReference type="GO" id="GO:0005524">
    <property type="term" value="F:ATP binding"/>
    <property type="evidence" value="ECO:0007669"/>
    <property type="project" value="UniProtKB-KW"/>
</dbReference>
<sequence>MTAIETTNLTKQYGERTALDEFNLEIEHGEIFGFLGPNGAGKSTTIDIFLDFIRPTDGRAIVADHNPQDSPLEVRQNIGVLPDDYSLYDSLTGSEHIELAKDLNGSDEDTNALLSRVGLADAGDQPTGNYSKGMAQRLAFGMALVGDPDVLILDEPSTGIDPNGVQDIRELIREEAASGTTIFFSTHILEQVEAICDRVAIINEGELVAVDTISGLRETFDTQSILTLSVDGTPTDLDLHDLNGVSQVEHSEDTIRVYLRDPQLKSTAITQVEASGASISDIEIKEASLTELFNRLTTGGDGA</sequence>
<evidence type="ECO:0000313" key="6">
    <source>
        <dbReference type="EMBL" id="OLZ39324.1"/>
    </source>
</evidence>
<evidence type="ECO:0000256" key="3">
    <source>
        <dbReference type="ARBA" id="ARBA00022741"/>
    </source>
</evidence>
<dbReference type="Proteomes" id="UP000189370">
    <property type="component" value="Unassembled WGS sequence"/>
</dbReference>
<dbReference type="STRING" id="301967.A6E15_18190"/>
<dbReference type="Pfam" id="PF00005">
    <property type="entry name" value="ABC_tran"/>
    <property type="match status" value="1"/>
</dbReference>
<accession>A0A1S8AS30</accession>
<dbReference type="InterPro" id="IPR003593">
    <property type="entry name" value="AAA+_ATPase"/>
</dbReference>
<keyword evidence="4 6" id="KW-0067">ATP-binding</keyword>
<evidence type="ECO:0000313" key="7">
    <source>
        <dbReference type="Proteomes" id="UP000189370"/>
    </source>
</evidence>
<evidence type="ECO:0000256" key="1">
    <source>
        <dbReference type="ARBA" id="ARBA00005417"/>
    </source>
</evidence>
<gene>
    <name evidence="6" type="ORF">A6E15_18190</name>
</gene>
<name>A0A1S8AS30_9EURY</name>
<keyword evidence="7" id="KW-1185">Reference proteome</keyword>
<dbReference type="RefSeq" id="WP_076148638.1">
    <property type="nucleotide sequence ID" value="NZ_LWLN01000002.1"/>
</dbReference>
<dbReference type="PROSITE" id="PS50893">
    <property type="entry name" value="ABC_TRANSPORTER_2"/>
    <property type="match status" value="1"/>
</dbReference>
<dbReference type="OrthoDB" id="87732at2157"/>
<keyword evidence="3" id="KW-0547">Nucleotide-binding</keyword>
<dbReference type="InterPro" id="IPR017871">
    <property type="entry name" value="ABC_transporter-like_CS"/>
</dbReference>
<feature type="domain" description="ABC transporter" evidence="5">
    <location>
        <begin position="4"/>
        <end position="229"/>
    </location>
</feature>
<comment type="similarity">
    <text evidence="1">Belongs to the ABC transporter superfamily.</text>
</comment>
<dbReference type="InterPro" id="IPR003439">
    <property type="entry name" value="ABC_transporter-like_ATP-bd"/>
</dbReference>
<dbReference type="PROSITE" id="PS00211">
    <property type="entry name" value="ABC_TRANSPORTER_1"/>
    <property type="match status" value="1"/>
</dbReference>
<dbReference type="SUPFAM" id="SSF52540">
    <property type="entry name" value="P-loop containing nucleoside triphosphate hydrolases"/>
    <property type="match status" value="1"/>
</dbReference>